<evidence type="ECO:0000259" key="13">
    <source>
        <dbReference type="Pfam" id="PF00852"/>
    </source>
</evidence>
<accession>A0AAJ7NC32</accession>
<feature type="domain" description="Fucosyltransferase C-terminal" evidence="13">
    <location>
        <begin position="246"/>
        <end position="431"/>
    </location>
</feature>
<reference evidence="16" key="1">
    <citation type="submission" date="2025-08" db="UniProtKB">
        <authorList>
            <consortium name="RefSeq"/>
        </authorList>
    </citation>
    <scope>IDENTIFICATION</scope>
    <source>
        <tissue evidence="16">Whole body</tissue>
    </source>
</reference>
<dbReference type="GO" id="GO:0008417">
    <property type="term" value="F:fucosyltransferase activity"/>
    <property type="evidence" value="ECO:0007669"/>
    <property type="project" value="InterPro"/>
</dbReference>
<keyword evidence="9 12" id="KW-0333">Golgi apparatus</keyword>
<dbReference type="GO" id="GO:0032580">
    <property type="term" value="C:Golgi cisterna membrane"/>
    <property type="evidence" value="ECO:0007669"/>
    <property type="project" value="UniProtKB-SubCell"/>
</dbReference>
<comment type="subcellular location">
    <subcellularLocation>
        <location evidence="1 12">Golgi apparatus</location>
        <location evidence="1 12">Golgi stack membrane</location>
        <topology evidence="1 12">Single-pass type II membrane protein</topology>
    </subcellularLocation>
</comment>
<protein>
    <recommendedName>
        <fullName evidence="12">Fucosyltransferase</fullName>
        <ecNumber evidence="12">2.4.1.-</ecNumber>
    </recommendedName>
</protein>
<dbReference type="KEGG" id="ccal:108629634"/>
<name>A0AAJ7NC32_9HYME</name>
<keyword evidence="5 12" id="KW-0808">Transferase</keyword>
<dbReference type="FunFam" id="3.40.50.11660:FF:000002">
    <property type="entry name" value="Alpha-(1,3)-fucosyltransferase"/>
    <property type="match status" value="1"/>
</dbReference>
<dbReference type="PANTHER" id="PTHR48438">
    <property type="entry name" value="ALPHA-(1,3)-FUCOSYLTRANSFERASE C-RELATED"/>
    <property type="match status" value="1"/>
</dbReference>
<evidence type="ECO:0000256" key="1">
    <source>
        <dbReference type="ARBA" id="ARBA00004447"/>
    </source>
</evidence>
<dbReference type="EC" id="2.4.1.-" evidence="12"/>
<evidence type="ECO:0000256" key="2">
    <source>
        <dbReference type="ARBA" id="ARBA00004922"/>
    </source>
</evidence>
<evidence type="ECO:0000313" key="15">
    <source>
        <dbReference type="Proteomes" id="UP000694925"/>
    </source>
</evidence>
<evidence type="ECO:0000256" key="6">
    <source>
        <dbReference type="ARBA" id="ARBA00022692"/>
    </source>
</evidence>
<evidence type="ECO:0000256" key="9">
    <source>
        <dbReference type="ARBA" id="ARBA00023034"/>
    </source>
</evidence>
<keyword evidence="4 12" id="KW-0328">Glycosyltransferase</keyword>
<evidence type="ECO:0000256" key="8">
    <source>
        <dbReference type="ARBA" id="ARBA00022989"/>
    </source>
</evidence>
<organism evidence="15 16">
    <name type="scientific">Ceratina calcarata</name>
    <dbReference type="NCBI Taxonomy" id="156304"/>
    <lineage>
        <taxon>Eukaryota</taxon>
        <taxon>Metazoa</taxon>
        <taxon>Ecdysozoa</taxon>
        <taxon>Arthropoda</taxon>
        <taxon>Hexapoda</taxon>
        <taxon>Insecta</taxon>
        <taxon>Pterygota</taxon>
        <taxon>Neoptera</taxon>
        <taxon>Endopterygota</taxon>
        <taxon>Hymenoptera</taxon>
        <taxon>Apocrita</taxon>
        <taxon>Aculeata</taxon>
        <taxon>Apoidea</taxon>
        <taxon>Anthophila</taxon>
        <taxon>Apidae</taxon>
        <taxon>Ceratina</taxon>
        <taxon>Zadontomerus</taxon>
    </lineage>
</organism>
<evidence type="ECO:0000256" key="12">
    <source>
        <dbReference type="RuleBase" id="RU003832"/>
    </source>
</evidence>
<keyword evidence="7" id="KW-0735">Signal-anchor</keyword>
<dbReference type="Pfam" id="PF00852">
    <property type="entry name" value="Glyco_transf_10"/>
    <property type="match status" value="1"/>
</dbReference>
<dbReference type="PANTHER" id="PTHR48438:SF1">
    <property type="entry name" value="ALPHA-(1,3)-FUCOSYLTRANSFERASE C-RELATED"/>
    <property type="match status" value="1"/>
</dbReference>
<evidence type="ECO:0000256" key="10">
    <source>
        <dbReference type="ARBA" id="ARBA00023136"/>
    </source>
</evidence>
<keyword evidence="11" id="KW-0325">Glycoprotein</keyword>
<keyword evidence="8" id="KW-1133">Transmembrane helix</keyword>
<dbReference type="SUPFAM" id="SSF53756">
    <property type="entry name" value="UDP-Glycosyltransferase/glycogen phosphorylase"/>
    <property type="match status" value="1"/>
</dbReference>
<evidence type="ECO:0000256" key="4">
    <source>
        <dbReference type="ARBA" id="ARBA00022676"/>
    </source>
</evidence>
<feature type="domain" description="Fucosyltransferase N-terminal" evidence="14">
    <location>
        <begin position="105"/>
        <end position="223"/>
    </location>
</feature>
<comment type="similarity">
    <text evidence="3 12">Belongs to the glycosyltransferase 10 family.</text>
</comment>
<dbReference type="InterPro" id="IPR031481">
    <property type="entry name" value="Glyco_tran_10_N"/>
</dbReference>
<evidence type="ECO:0000256" key="7">
    <source>
        <dbReference type="ARBA" id="ARBA00022968"/>
    </source>
</evidence>
<proteinExistence type="inferred from homology"/>
<dbReference type="InterPro" id="IPR055270">
    <property type="entry name" value="Glyco_tran_10_C"/>
</dbReference>
<dbReference type="RefSeq" id="XP_017887895.1">
    <property type="nucleotide sequence ID" value="XM_018032406.2"/>
</dbReference>
<keyword evidence="6 12" id="KW-0812">Transmembrane</keyword>
<evidence type="ECO:0000256" key="3">
    <source>
        <dbReference type="ARBA" id="ARBA00008919"/>
    </source>
</evidence>
<evidence type="ECO:0000256" key="5">
    <source>
        <dbReference type="ARBA" id="ARBA00022679"/>
    </source>
</evidence>
<dbReference type="InterPro" id="IPR038577">
    <property type="entry name" value="GT10-like_C_sf"/>
</dbReference>
<keyword evidence="15" id="KW-1185">Reference proteome</keyword>
<dbReference type="GeneID" id="108629634"/>
<sequence length="441" mass="51735">MPGNSRYLQTLLLLCVGSTIFCAIFITFESLSSTGRIWKKEVARHEEHPAKETRDSLTTLPHKRYMTTREREREREQIYRTSLLGRWLLSSEGSLPPPIVNNKKKPFLILIWKHGKFLERRHIKRFTDKKFSPWENCTVKKCVLSYRSEDIDTADAVVFHLHLTRNAMELPARTRWDQRWIFLTDESPIHTFLYGNQELSTYNGLFNWSMSYRMNSDVPVPYGRTVSRSFINSPSINFPSREPIVKMKTKLVTVMGSNCAGVNGRWNYIKRLKEILGTDLDVYGRCLNGNATACPGHFDRDCPVLNAYKFYLAFENSNCKDYITEKVFWHGYHKLAVPVIMGAPKKDCERLLPPRSFLHVTDFADPSALANYIKYLGQHNDKYLEYHEWRKYYKVINEHGYFGSVSTHYCRICEALHYNPPTTKVYRHMESFFDKKRDCVL</sequence>
<dbReference type="Pfam" id="PF17039">
    <property type="entry name" value="Glyco_tran_10_N"/>
    <property type="match status" value="1"/>
</dbReference>
<evidence type="ECO:0000256" key="11">
    <source>
        <dbReference type="ARBA" id="ARBA00023180"/>
    </source>
</evidence>
<evidence type="ECO:0000313" key="16">
    <source>
        <dbReference type="RefSeq" id="XP_017887895.1"/>
    </source>
</evidence>
<comment type="pathway">
    <text evidence="2">Protein modification; protein glycosylation.</text>
</comment>
<gene>
    <name evidence="16" type="primary">LOC108629634</name>
</gene>
<dbReference type="Gene3D" id="3.40.50.11660">
    <property type="entry name" value="Glycosyl transferase family 10, C-terminal domain"/>
    <property type="match status" value="1"/>
</dbReference>
<dbReference type="Proteomes" id="UP000694925">
    <property type="component" value="Unplaced"/>
</dbReference>
<keyword evidence="10" id="KW-0472">Membrane</keyword>
<dbReference type="AlphaFoldDB" id="A0AAJ7NC32"/>
<evidence type="ECO:0000259" key="14">
    <source>
        <dbReference type="Pfam" id="PF17039"/>
    </source>
</evidence>
<dbReference type="InterPro" id="IPR001503">
    <property type="entry name" value="Glyco_trans_10"/>
</dbReference>